<organism evidence="1 2">
    <name type="scientific">Selenomonas ruminantium</name>
    <dbReference type="NCBI Taxonomy" id="971"/>
    <lineage>
        <taxon>Bacteria</taxon>
        <taxon>Bacillati</taxon>
        <taxon>Bacillota</taxon>
        <taxon>Negativicutes</taxon>
        <taxon>Selenomonadales</taxon>
        <taxon>Selenomonadaceae</taxon>
        <taxon>Selenomonas</taxon>
    </lineage>
</organism>
<accession>A0A1I3HAK3</accession>
<dbReference type="AlphaFoldDB" id="A0A1I3HAK3"/>
<sequence>MEITSIQDLNKLLSTAEVSEQFEIATTNVFSACINHRLTEDEAVETAVGWFITREGAKRLWKPRQSIEDFLNEKFIGHTWPREDLLNTASKEVRAVLTAERKRKCRFTLLDANRLQVEFKDKRVIFYNNSTDVHSFHISGISPVQETTIYTSPRGRKDEVFRESYPTPYEAQQRIDSFHGSEGWARLGEREKEYSTIGERI</sequence>
<evidence type="ECO:0000313" key="2">
    <source>
        <dbReference type="Proteomes" id="UP000183639"/>
    </source>
</evidence>
<protein>
    <submittedName>
        <fullName evidence="1">Uncharacterized protein</fullName>
    </submittedName>
</protein>
<dbReference type="EMBL" id="FOQK01000028">
    <property type="protein sequence ID" value="SFI32672.1"/>
    <property type="molecule type" value="Genomic_DNA"/>
</dbReference>
<dbReference type="Proteomes" id="UP000183639">
    <property type="component" value="Unassembled WGS sequence"/>
</dbReference>
<evidence type="ECO:0000313" key="1">
    <source>
        <dbReference type="EMBL" id="SFI32672.1"/>
    </source>
</evidence>
<proteinExistence type="predicted"/>
<dbReference type="OrthoDB" id="9821809at2"/>
<dbReference type="RefSeq" id="WP_075445531.1">
    <property type="nucleotide sequence ID" value="NZ_FOQK01000028.1"/>
</dbReference>
<reference evidence="1 2" key="1">
    <citation type="submission" date="2016-10" db="EMBL/GenBank/DDBJ databases">
        <authorList>
            <person name="de Groot N.N."/>
        </authorList>
    </citation>
    <scope>NUCLEOTIDE SEQUENCE [LARGE SCALE GENOMIC DNA]</scope>
    <source>
        <strain evidence="1 2">Z108</strain>
    </source>
</reference>
<name>A0A1I3HAK3_SELRU</name>
<gene>
    <name evidence="1" type="ORF">SAMN04487861_12847</name>
</gene>